<evidence type="ECO:0008006" key="5">
    <source>
        <dbReference type="Google" id="ProtNLM"/>
    </source>
</evidence>
<proteinExistence type="inferred from homology"/>
<dbReference type="AlphaFoldDB" id="A0A917KA04"/>
<evidence type="ECO:0000256" key="2">
    <source>
        <dbReference type="SAM" id="SignalP"/>
    </source>
</evidence>
<sequence length="320" mass="33987">MVARRSLLATPALLLGAGSAWAQSGRPMRPVRIIVPYPPGGVSDITARLLAEHLTPIWGQAVTVENRPGANGMIGAEAMARATPDGTTLCLAGTAHSISPALYRTPYDTMRDIAYITTTSQTPQALIVAPDFPPNSASEFVAYVKARPGQTSYATFGALGMELLCHQAGLQMTRVPYRGSTQGHPDLIAGRVNAMLDTVTPTLPHVRAGRMKMLATCGAGRASQALEIPTVGETILPGFTSTVWGILMAPAGTPPEVIGRIQSDAMALLHRPDIVARHDSLGTTIWTCSPEEATRFMSSEVSKWEETARAIGAEREAPPR</sequence>
<evidence type="ECO:0000256" key="1">
    <source>
        <dbReference type="ARBA" id="ARBA00006987"/>
    </source>
</evidence>
<dbReference type="RefSeq" id="WP_188965847.1">
    <property type="nucleotide sequence ID" value="NZ_BMKW01000002.1"/>
</dbReference>
<feature type="signal peptide" evidence="2">
    <location>
        <begin position="1"/>
        <end position="22"/>
    </location>
</feature>
<evidence type="ECO:0000313" key="3">
    <source>
        <dbReference type="EMBL" id="GGJ05474.1"/>
    </source>
</evidence>
<keyword evidence="2" id="KW-0732">Signal</keyword>
<dbReference type="PIRSF" id="PIRSF017082">
    <property type="entry name" value="YflP"/>
    <property type="match status" value="1"/>
</dbReference>
<gene>
    <name evidence="3" type="ORF">GCM10011320_10390</name>
</gene>
<dbReference type="InterPro" id="IPR005064">
    <property type="entry name" value="BUG"/>
</dbReference>
<dbReference type="PANTHER" id="PTHR42928:SF5">
    <property type="entry name" value="BLR1237 PROTEIN"/>
    <property type="match status" value="1"/>
</dbReference>
<dbReference type="SUPFAM" id="SSF53850">
    <property type="entry name" value="Periplasmic binding protein-like II"/>
    <property type="match status" value="1"/>
</dbReference>
<reference evidence="3" key="2">
    <citation type="submission" date="2020-09" db="EMBL/GenBank/DDBJ databases">
        <authorList>
            <person name="Sun Q."/>
            <person name="Zhou Y."/>
        </authorList>
    </citation>
    <scope>NUCLEOTIDE SEQUENCE</scope>
    <source>
        <strain evidence="3">CGMCC 1.3617</strain>
    </source>
</reference>
<comment type="caution">
    <text evidence="3">The sequence shown here is derived from an EMBL/GenBank/DDBJ whole genome shotgun (WGS) entry which is preliminary data.</text>
</comment>
<dbReference type="Pfam" id="PF03401">
    <property type="entry name" value="TctC"/>
    <property type="match status" value="1"/>
</dbReference>
<name>A0A917KA04_9PROT</name>
<keyword evidence="4" id="KW-1185">Reference proteome</keyword>
<reference evidence="3" key="1">
    <citation type="journal article" date="2014" name="Int. J. Syst. Evol. Microbiol.">
        <title>Complete genome sequence of Corynebacterium casei LMG S-19264T (=DSM 44701T), isolated from a smear-ripened cheese.</title>
        <authorList>
            <consortium name="US DOE Joint Genome Institute (JGI-PGF)"/>
            <person name="Walter F."/>
            <person name="Albersmeier A."/>
            <person name="Kalinowski J."/>
            <person name="Ruckert C."/>
        </authorList>
    </citation>
    <scope>NUCLEOTIDE SEQUENCE</scope>
    <source>
        <strain evidence="3">CGMCC 1.3617</strain>
    </source>
</reference>
<protein>
    <recommendedName>
        <fullName evidence="5">Tripartite tricarboxylate transporter substrate binding protein</fullName>
    </recommendedName>
</protein>
<dbReference type="Gene3D" id="3.40.190.10">
    <property type="entry name" value="Periplasmic binding protein-like II"/>
    <property type="match status" value="1"/>
</dbReference>
<comment type="similarity">
    <text evidence="1">Belongs to the UPF0065 (bug) family.</text>
</comment>
<feature type="chain" id="PRO_5037218231" description="Tripartite tricarboxylate transporter substrate binding protein" evidence="2">
    <location>
        <begin position="23"/>
        <end position="320"/>
    </location>
</feature>
<dbReference type="PANTHER" id="PTHR42928">
    <property type="entry name" value="TRICARBOXYLATE-BINDING PROTEIN"/>
    <property type="match status" value="1"/>
</dbReference>
<dbReference type="Proteomes" id="UP000661507">
    <property type="component" value="Unassembled WGS sequence"/>
</dbReference>
<dbReference type="InterPro" id="IPR042100">
    <property type="entry name" value="Bug_dom1"/>
</dbReference>
<accession>A0A917KA04</accession>
<dbReference type="EMBL" id="BMKW01000002">
    <property type="protein sequence ID" value="GGJ05474.1"/>
    <property type="molecule type" value="Genomic_DNA"/>
</dbReference>
<organism evidence="3 4">
    <name type="scientific">Neoroseomonas lacus</name>
    <dbReference type="NCBI Taxonomy" id="287609"/>
    <lineage>
        <taxon>Bacteria</taxon>
        <taxon>Pseudomonadati</taxon>
        <taxon>Pseudomonadota</taxon>
        <taxon>Alphaproteobacteria</taxon>
        <taxon>Acetobacterales</taxon>
        <taxon>Acetobacteraceae</taxon>
        <taxon>Neoroseomonas</taxon>
    </lineage>
</organism>
<evidence type="ECO:0000313" key="4">
    <source>
        <dbReference type="Proteomes" id="UP000661507"/>
    </source>
</evidence>
<dbReference type="Gene3D" id="3.40.190.150">
    <property type="entry name" value="Bordetella uptake gene, domain 1"/>
    <property type="match status" value="1"/>
</dbReference>